<name>I7Z897_9GAMM</name>
<dbReference type="PRINTS" id="PR00153">
    <property type="entry name" value="CSAPPISMRASE"/>
</dbReference>
<comment type="function">
    <text evidence="3">PPIases accelerate the folding of proteins. It catalyzes the cis-trans isomerization of proline imidic peptide bonds in oligopeptides.</text>
</comment>
<evidence type="ECO:0000256" key="1">
    <source>
        <dbReference type="ARBA" id="ARBA00023110"/>
    </source>
</evidence>
<dbReference type="RefSeq" id="WP_007187389.1">
    <property type="nucleotide sequence ID" value="NZ_AKGD01000004.1"/>
</dbReference>
<dbReference type="Pfam" id="PF00160">
    <property type="entry name" value="Pro_isomerase"/>
    <property type="match status" value="1"/>
</dbReference>
<dbReference type="STRING" id="1172194.WQQ_44540"/>
<keyword evidence="6" id="KW-1185">Reference proteome</keyword>
<keyword evidence="3" id="KW-0732">Signal</keyword>
<dbReference type="PATRIC" id="fig|1172194.4.peg.4318"/>
<comment type="catalytic activity">
    <reaction evidence="3">
        <text>[protein]-peptidylproline (omega=180) = [protein]-peptidylproline (omega=0)</text>
        <dbReference type="Rhea" id="RHEA:16237"/>
        <dbReference type="Rhea" id="RHEA-COMP:10747"/>
        <dbReference type="Rhea" id="RHEA-COMP:10748"/>
        <dbReference type="ChEBI" id="CHEBI:83833"/>
        <dbReference type="ChEBI" id="CHEBI:83834"/>
        <dbReference type="EC" id="5.2.1.8"/>
    </reaction>
</comment>
<dbReference type="InterPro" id="IPR029000">
    <property type="entry name" value="Cyclophilin-like_dom_sf"/>
</dbReference>
<feature type="chain" id="PRO_5006526291" description="Peptidyl-prolyl cis-trans isomerase" evidence="3">
    <location>
        <begin position="25"/>
        <end position="196"/>
    </location>
</feature>
<protein>
    <recommendedName>
        <fullName evidence="3">Peptidyl-prolyl cis-trans isomerase</fullName>
        <shortName evidence="3">PPIase</shortName>
        <ecNumber evidence="3">5.2.1.8</ecNumber>
    </recommendedName>
</protein>
<dbReference type="SUPFAM" id="SSF50891">
    <property type="entry name" value="Cyclophilin-like"/>
    <property type="match status" value="1"/>
</dbReference>
<dbReference type="Gene3D" id="2.40.100.10">
    <property type="entry name" value="Cyclophilin-like"/>
    <property type="match status" value="1"/>
</dbReference>
<gene>
    <name evidence="5" type="ORF">WQQ_44540</name>
</gene>
<dbReference type="PROSITE" id="PS50072">
    <property type="entry name" value="CSA_PPIASE_2"/>
    <property type="match status" value="1"/>
</dbReference>
<dbReference type="EC" id="5.2.1.8" evidence="3"/>
<feature type="signal peptide" evidence="3">
    <location>
        <begin position="1"/>
        <end position="24"/>
    </location>
</feature>
<dbReference type="InterPro" id="IPR002130">
    <property type="entry name" value="Cyclophilin-type_PPIase_dom"/>
</dbReference>
<dbReference type="InterPro" id="IPR044665">
    <property type="entry name" value="E_coli_cyclophilin_A-like"/>
</dbReference>
<sequence length="196" mass="21507">MSRLVRRLCLSALLSLFACGDALATEYPRVKLETTMGDIVFTLDASKAPKTVANFLGYVKSGYYNGMVFHRVVPGYLIQGGGFDANMKRRPWKAAISNESKNGLHNVAGSVAMARAEDPNSATTEFFINLRDNPEFDYPSHDGWGYAVFGQVTEGFDTVGKIMRSPRGDPQNLVLINKAVILKPATQNPLEESTPQ</sequence>
<organism evidence="5 6">
    <name type="scientific">Hydrocarboniphaga effusa AP103</name>
    <dbReference type="NCBI Taxonomy" id="1172194"/>
    <lineage>
        <taxon>Bacteria</taxon>
        <taxon>Pseudomonadati</taxon>
        <taxon>Pseudomonadota</taxon>
        <taxon>Gammaproteobacteria</taxon>
        <taxon>Nevskiales</taxon>
        <taxon>Nevskiaceae</taxon>
        <taxon>Hydrocarboniphaga</taxon>
    </lineage>
</organism>
<accession>I7Z897</accession>
<dbReference type="Proteomes" id="UP000003704">
    <property type="component" value="Unassembled WGS sequence"/>
</dbReference>
<evidence type="ECO:0000256" key="2">
    <source>
        <dbReference type="ARBA" id="ARBA00023235"/>
    </source>
</evidence>
<dbReference type="PANTHER" id="PTHR43246">
    <property type="entry name" value="PEPTIDYL-PROLYL CIS-TRANS ISOMERASE CYP38, CHLOROPLASTIC"/>
    <property type="match status" value="1"/>
</dbReference>
<dbReference type="EMBL" id="AKGD01000004">
    <property type="protein sequence ID" value="EIT68019.1"/>
    <property type="molecule type" value="Genomic_DNA"/>
</dbReference>
<evidence type="ECO:0000313" key="5">
    <source>
        <dbReference type="EMBL" id="EIT68019.1"/>
    </source>
</evidence>
<dbReference type="AlphaFoldDB" id="I7Z897"/>
<keyword evidence="1 3" id="KW-0697">Rotamase</keyword>
<dbReference type="OrthoDB" id="9807797at2"/>
<evidence type="ECO:0000313" key="6">
    <source>
        <dbReference type="Proteomes" id="UP000003704"/>
    </source>
</evidence>
<reference evidence="5 6" key="1">
    <citation type="journal article" date="2012" name="J. Bacteriol.">
        <title>Genome Sequence of n-Alkane-Degrading Hydrocarboniphaga effusa Strain AP103T (ATCC BAA-332T).</title>
        <authorList>
            <person name="Chang H.K."/>
            <person name="Zylstra G.J."/>
            <person name="Chae J.C."/>
        </authorList>
    </citation>
    <scope>NUCLEOTIDE SEQUENCE [LARGE SCALE GENOMIC DNA]</scope>
    <source>
        <strain evidence="5 6">AP103</strain>
    </source>
</reference>
<comment type="caution">
    <text evidence="5">The sequence shown here is derived from an EMBL/GenBank/DDBJ whole genome shotgun (WGS) entry which is preliminary data.</text>
</comment>
<proteinExistence type="inferred from homology"/>
<dbReference type="GO" id="GO:0003755">
    <property type="term" value="F:peptidyl-prolyl cis-trans isomerase activity"/>
    <property type="evidence" value="ECO:0007669"/>
    <property type="project" value="UniProtKB-UniRule"/>
</dbReference>
<feature type="domain" description="PPIase cyclophilin-type" evidence="4">
    <location>
        <begin position="33"/>
        <end position="196"/>
    </location>
</feature>
<dbReference type="PROSITE" id="PS51257">
    <property type="entry name" value="PROKAR_LIPOPROTEIN"/>
    <property type="match status" value="1"/>
</dbReference>
<evidence type="ECO:0000256" key="3">
    <source>
        <dbReference type="RuleBase" id="RU363019"/>
    </source>
</evidence>
<comment type="similarity">
    <text evidence="3">Belongs to the cyclophilin-type PPIase family.</text>
</comment>
<keyword evidence="2 3" id="KW-0413">Isomerase</keyword>
<evidence type="ECO:0000259" key="4">
    <source>
        <dbReference type="PROSITE" id="PS50072"/>
    </source>
</evidence>